<gene>
    <name evidence="1" type="primary">lptC_2</name>
    <name evidence="1" type="ORF">NCTC6947_00590</name>
</gene>
<organism evidence="1">
    <name type="scientific">Salmonella sp. NCTC 6947</name>
    <dbReference type="NCBI Taxonomy" id="2583581"/>
    <lineage>
        <taxon>Bacteria</taxon>
        <taxon>Pseudomonadati</taxon>
        <taxon>Pseudomonadota</taxon>
        <taxon>Gammaproteobacteria</taxon>
        <taxon>Enterobacterales</taxon>
        <taxon>Enterobacteriaceae</taxon>
        <taxon>Salmonella</taxon>
    </lineage>
</organism>
<accession>A0A509BDS4</accession>
<protein>
    <submittedName>
        <fullName evidence="1">Uncharacterized protein YrbK clustered with lipopolysaccharide transporters</fullName>
    </submittedName>
</protein>
<sequence>MSKTRRWVIILLSLAILVLIGINLADKDDPAAVMVNSNDPRIKASIRIPSCTVRKAR</sequence>
<name>A0A509BDS4_9ENTR</name>
<proteinExistence type="predicted"/>
<dbReference type="AlphaFoldDB" id="A0A509BDS4"/>
<dbReference type="EMBL" id="CABFNZ010000003">
    <property type="protein sequence ID" value="VUC72013.1"/>
    <property type="molecule type" value="Genomic_DNA"/>
</dbReference>
<reference evidence="1" key="1">
    <citation type="submission" date="2019-06" db="EMBL/GenBank/DDBJ databases">
        <authorList>
            <consortium name="Pathogen Informatics"/>
        </authorList>
    </citation>
    <scope>NUCLEOTIDE SEQUENCE</scope>
    <source>
        <strain evidence="1">NCTC6947</strain>
    </source>
</reference>
<evidence type="ECO:0000313" key="1">
    <source>
        <dbReference type="EMBL" id="VUC72013.1"/>
    </source>
</evidence>